<dbReference type="PANTHER" id="PTHR33747">
    <property type="entry name" value="UPF0225 PROTEIN SCO1677"/>
    <property type="match status" value="1"/>
</dbReference>
<evidence type="ECO:0000313" key="3">
    <source>
        <dbReference type="Proteomes" id="UP001597545"/>
    </source>
</evidence>
<dbReference type="PANTHER" id="PTHR33747:SF1">
    <property type="entry name" value="ADENYLATE CYCLASE-ASSOCIATED CAP C-TERMINAL DOMAIN-CONTAINING PROTEIN"/>
    <property type="match status" value="1"/>
</dbReference>
<dbReference type="EMBL" id="JBHULR010000003">
    <property type="protein sequence ID" value="MFD2546827.1"/>
    <property type="molecule type" value="Genomic_DNA"/>
</dbReference>
<feature type="domain" description="YchJ-like middle NTF2-like" evidence="1">
    <location>
        <begin position="28"/>
        <end position="121"/>
    </location>
</feature>
<dbReference type="Gene3D" id="3.10.450.50">
    <property type="match status" value="1"/>
</dbReference>
<dbReference type="Pfam" id="PF17775">
    <property type="entry name" value="YchJ_M-like"/>
    <property type="match status" value="1"/>
</dbReference>
<name>A0ABW5KD08_9SPHI</name>
<keyword evidence="3" id="KW-1185">Reference proteome</keyword>
<sequence>MEHCLCGSEKAYEMCCARVHEDLNQATSAEDLMRARYTAFARRMMGFIYDSFHPVCRRHQNRREIEQWARENEWLHLDIIKCTYSTVEFKAHYLDVHRQVQIHHEKSAFKQLNGTWFYVSGKVPS</sequence>
<reference evidence="3" key="1">
    <citation type="journal article" date="2019" name="Int. J. Syst. Evol. Microbiol.">
        <title>The Global Catalogue of Microorganisms (GCM) 10K type strain sequencing project: providing services to taxonomists for standard genome sequencing and annotation.</title>
        <authorList>
            <consortium name="The Broad Institute Genomics Platform"/>
            <consortium name="The Broad Institute Genome Sequencing Center for Infectious Disease"/>
            <person name="Wu L."/>
            <person name="Ma J."/>
        </authorList>
    </citation>
    <scope>NUCLEOTIDE SEQUENCE [LARGE SCALE GENOMIC DNA]</scope>
    <source>
        <strain evidence="3">KCTC 42662</strain>
    </source>
</reference>
<protein>
    <submittedName>
        <fullName evidence="2">YchJ family protein</fullName>
    </submittedName>
</protein>
<proteinExistence type="predicted"/>
<dbReference type="SUPFAM" id="SSF54427">
    <property type="entry name" value="NTF2-like"/>
    <property type="match status" value="1"/>
</dbReference>
<dbReference type="Proteomes" id="UP001597545">
    <property type="component" value="Unassembled WGS sequence"/>
</dbReference>
<dbReference type="RefSeq" id="WP_380900992.1">
    <property type="nucleotide sequence ID" value="NZ_JBHUEG010000007.1"/>
</dbReference>
<gene>
    <name evidence="2" type="ORF">ACFSR5_04105</name>
</gene>
<accession>A0ABW5KD08</accession>
<evidence type="ECO:0000313" key="2">
    <source>
        <dbReference type="EMBL" id="MFD2546827.1"/>
    </source>
</evidence>
<dbReference type="InterPro" id="IPR032710">
    <property type="entry name" value="NTF2-like_dom_sf"/>
</dbReference>
<dbReference type="InterPro" id="IPR048469">
    <property type="entry name" value="YchJ-like_M"/>
</dbReference>
<evidence type="ECO:0000259" key="1">
    <source>
        <dbReference type="Pfam" id="PF17775"/>
    </source>
</evidence>
<organism evidence="2 3">
    <name type="scientific">Sphingobacterium suaedae</name>
    <dbReference type="NCBI Taxonomy" id="1686402"/>
    <lineage>
        <taxon>Bacteria</taxon>
        <taxon>Pseudomonadati</taxon>
        <taxon>Bacteroidota</taxon>
        <taxon>Sphingobacteriia</taxon>
        <taxon>Sphingobacteriales</taxon>
        <taxon>Sphingobacteriaceae</taxon>
        <taxon>Sphingobacterium</taxon>
    </lineage>
</organism>
<comment type="caution">
    <text evidence="2">The sequence shown here is derived from an EMBL/GenBank/DDBJ whole genome shotgun (WGS) entry which is preliminary data.</text>
</comment>